<keyword evidence="7" id="KW-0255">Endonuclease</keyword>
<evidence type="ECO:0000256" key="3">
    <source>
        <dbReference type="ARBA" id="ARBA00022679"/>
    </source>
</evidence>
<feature type="domain" description="CCHC-type" evidence="15">
    <location>
        <begin position="282"/>
        <end position="295"/>
    </location>
</feature>
<dbReference type="Pfam" id="PF00078">
    <property type="entry name" value="RVT_1"/>
    <property type="match status" value="1"/>
</dbReference>
<dbReference type="GO" id="GO:0003677">
    <property type="term" value="F:DNA binding"/>
    <property type="evidence" value="ECO:0007669"/>
    <property type="project" value="UniProtKB-KW"/>
</dbReference>
<feature type="compositionally biased region" description="Polar residues" evidence="14">
    <location>
        <begin position="229"/>
        <end position="245"/>
    </location>
</feature>
<dbReference type="GO" id="GO:0015074">
    <property type="term" value="P:DNA integration"/>
    <property type="evidence" value="ECO:0007669"/>
    <property type="project" value="UniProtKB-KW"/>
</dbReference>
<dbReference type="PROSITE" id="PS00141">
    <property type="entry name" value="ASP_PROTEASE"/>
    <property type="match status" value="1"/>
</dbReference>
<dbReference type="GO" id="GO:0004190">
    <property type="term" value="F:aspartic-type endopeptidase activity"/>
    <property type="evidence" value="ECO:0007669"/>
    <property type="project" value="UniProtKB-KW"/>
</dbReference>
<keyword evidence="18" id="KW-1185">Reference proteome</keyword>
<sequence>MATPMQTQAQAQAQTHAETQAQASAQAQVMMQNPMQGILPNPVQLVPSTTIVNVTPPPQLDVDSADVNENWKDFKSDFQIYTTVTRLQEQGEAIFKATFLSCLGVPARRWLKGLGVDVSAMSANDIKEEIDKRCTKKSTKTLLDFKFWGGSLIQREGESFDMYLGRVRQAATACRFMDVSDGVSIIDRLIRSQLIIGLKDKELQRELLLKDASLNRIIEKCQSHESSKRSQTVISKAESEQSTVAGFQPQRRPTGMNGGWNNKHGRAYGQKQTSTHRSERLCFLCGKPGHFKKECYLRTQDRRKKVFMIQEDGKDSDVEDGYDEQGSEMFAINAVMKMVDEKCAVRQIKASTSKWKEIVKIGNEKVMVVIDTGAECSVLPNCLVEQLIQSNHNVKRMKTTTKLISYFGDEHATGETITMPLAYRKRKCYERFYVVKEGLAPTISGDAAETIGLIKRIRGMSENPGSDQWIKRFPKVFQGVGEIKGVEVQLRLKENCEGHISPCRRIPVAYEDSVKQELRRMLQKGVIAKVSVPTLFVSNIVVVPKANGKIRLCLDPQHLNRALRRGPHPIKRFEQIQCKLNKAAYFTTLDANESFWQLKLDTASSYLCTFTTPWGRFRFMKLPFGILTATDEFQRATDDLFGDMPGVVPYIDDLIVWGNTKEEHDERVKQVLERCSRVGMVLNPGKCHFSQTSVKYLGHILTRQGFHIDPERIRIIEEVEAPQSKKEIQRFLGMVNFVGQFVEGLSEKTRMLRQLVKDDVVFEWTQQHQEAFEGLKRCLVSAPVLRYFDPGLPVVLSVDSSEYAVGACLFQEGKPVAYSSKALTQAQKKIPQIEKEMIAIVNGCAKYRYYLGGHPDITVETDHKPLENIFKKAFDNVPCNLQGHWLNLQRYGLKVTYRPGKEIPVADFLSRLHPKEQVEPNIHVKWVASLAISQERHRDYEEATRADASLTALKNLYERGWPSDKKLVPIPAQQYWPYREEIHCQDGLVLRSNRIVVPQSKRAEVLSQLHSGHSGIEKMKLKARPAVYWPAINADIERKVKTCHLCQQHHRQVQKEPLIQGEIPRRPWEIVSADVLFHEGKYYQVIVDHYSFFLEVTQLSDLSAKQTIKALWEVFQRHGYPREFRSDNGTNYASHEVKALFKEYDIKHTTSSPMYAKSNGMAERGVQEVKKILMKVKFGTPQFYNTLLEIRATPRTEALGSPAQRLMSRQPRTTLPCHESLLDPQVKDPKIVQEELKKERDKQKFYHDRTARARPSFKVNDGVRILSQKDKQWYPGRITSPYHHRRGRQPKGYNQLNDQYCEDLNE</sequence>
<dbReference type="InterPro" id="IPR001584">
    <property type="entry name" value="Integrase_cat-core"/>
</dbReference>
<dbReference type="InterPro" id="IPR001878">
    <property type="entry name" value="Znf_CCHC"/>
</dbReference>
<keyword evidence="11" id="KW-0695">RNA-directed DNA polymerase</keyword>
<dbReference type="Gene3D" id="1.10.340.70">
    <property type="match status" value="1"/>
</dbReference>
<dbReference type="PANTHER" id="PTHR37984:SF7">
    <property type="entry name" value="INTEGRASE CATALYTIC DOMAIN-CONTAINING PROTEIN"/>
    <property type="match status" value="1"/>
</dbReference>
<dbReference type="RefSeq" id="XP_028968769.1">
    <property type="nucleotide sequence ID" value="XM_029112936.1"/>
</dbReference>
<evidence type="ECO:0000256" key="5">
    <source>
        <dbReference type="ARBA" id="ARBA00022722"/>
    </source>
</evidence>
<gene>
    <name evidence="19" type="primary">LOC108864953</name>
</gene>
<dbReference type="SMART" id="SM00343">
    <property type="entry name" value="ZnF_C2HC"/>
    <property type="match status" value="1"/>
</dbReference>
<evidence type="ECO:0000256" key="9">
    <source>
        <dbReference type="ARBA" id="ARBA00022842"/>
    </source>
</evidence>
<dbReference type="GeneID" id="108864953"/>
<keyword evidence="3" id="KW-0808">Transferase</keyword>
<evidence type="ECO:0000256" key="6">
    <source>
        <dbReference type="ARBA" id="ARBA00022750"/>
    </source>
</evidence>
<dbReference type="PROSITE" id="PS50158">
    <property type="entry name" value="ZF_CCHC"/>
    <property type="match status" value="1"/>
</dbReference>
<keyword evidence="13" id="KW-0863">Zinc-finger</keyword>
<dbReference type="PROSITE" id="PS50994">
    <property type="entry name" value="INTEGRASE"/>
    <property type="match status" value="1"/>
</dbReference>
<dbReference type="GO" id="GO:0008270">
    <property type="term" value="F:zinc ion binding"/>
    <property type="evidence" value="ECO:0007669"/>
    <property type="project" value="UniProtKB-KW"/>
</dbReference>
<evidence type="ECO:0000259" key="15">
    <source>
        <dbReference type="PROSITE" id="PS50158"/>
    </source>
</evidence>
<dbReference type="GO" id="GO:0003964">
    <property type="term" value="F:RNA-directed DNA polymerase activity"/>
    <property type="evidence" value="ECO:0007669"/>
    <property type="project" value="UniProtKB-KW"/>
</dbReference>
<dbReference type="InterPro" id="IPR041588">
    <property type="entry name" value="Integrase_H2C2"/>
</dbReference>
<dbReference type="PANTHER" id="PTHR37984">
    <property type="entry name" value="PROTEIN CBG26694"/>
    <property type="match status" value="1"/>
</dbReference>
<dbReference type="KEGG" id="goe:108864953"/>
<evidence type="ECO:0000259" key="17">
    <source>
        <dbReference type="PROSITE" id="PS50994"/>
    </source>
</evidence>
<evidence type="ECO:0000256" key="8">
    <source>
        <dbReference type="ARBA" id="ARBA00022801"/>
    </source>
</evidence>
<dbReference type="FunFam" id="3.30.420.10:FF:000063">
    <property type="entry name" value="Retrovirus-related Pol polyprotein from transposon 297-like Protein"/>
    <property type="match status" value="1"/>
</dbReference>
<dbReference type="Proteomes" id="UP000694867">
    <property type="component" value="Unplaced"/>
</dbReference>
<dbReference type="GO" id="GO:0006508">
    <property type="term" value="P:proteolysis"/>
    <property type="evidence" value="ECO:0007669"/>
    <property type="project" value="UniProtKB-KW"/>
</dbReference>
<evidence type="ECO:0000256" key="2">
    <source>
        <dbReference type="ARBA" id="ARBA00022670"/>
    </source>
</evidence>
<feature type="domain" description="Integrase catalytic" evidence="17">
    <location>
        <begin position="1063"/>
        <end position="1219"/>
    </location>
</feature>
<keyword evidence="6" id="KW-0064">Aspartyl protease</keyword>
<evidence type="ECO:0000259" key="16">
    <source>
        <dbReference type="PROSITE" id="PS50878"/>
    </source>
</evidence>
<dbReference type="InterPro" id="IPR000477">
    <property type="entry name" value="RT_dom"/>
</dbReference>
<dbReference type="InterPro" id="IPR041577">
    <property type="entry name" value="RT_RNaseH_2"/>
</dbReference>
<dbReference type="InterPro" id="IPR043502">
    <property type="entry name" value="DNA/RNA_pol_sf"/>
</dbReference>
<dbReference type="CDD" id="cd09274">
    <property type="entry name" value="RNase_HI_RT_Ty3"/>
    <property type="match status" value="1"/>
</dbReference>
<evidence type="ECO:0000256" key="11">
    <source>
        <dbReference type="ARBA" id="ARBA00022918"/>
    </source>
</evidence>
<dbReference type="GO" id="GO:0042575">
    <property type="term" value="C:DNA polymerase complex"/>
    <property type="evidence" value="ECO:0007669"/>
    <property type="project" value="UniProtKB-ARBA"/>
</dbReference>
<keyword evidence="13" id="KW-0862">Zinc</keyword>
<dbReference type="Gene3D" id="3.30.420.10">
    <property type="entry name" value="Ribonuclease H-like superfamily/Ribonuclease H"/>
    <property type="match status" value="1"/>
</dbReference>
<feature type="domain" description="Reverse transcriptase" evidence="16">
    <location>
        <begin position="524"/>
        <end position="701"/>
    </location>
</feature>
<dbReference type="InterPro" id="IPR036397">
    <property type="entry name" value="RNaseH_sf"/>
</dbReference>
<evidence type="ECO:0000256" key="4">
    <source>
        <dbReference type="ARBA" id="ARBA00022695"/>
    </source>
</evidence>
<evidence type="ECO:0000256" key="1">
    <source>
        <dbReference type="ARBA" id="ARBA00012493"/>
    </source>
</evidence>
<dbReference type="InterPro" id="IPR050951">
    <property type="entry name" value="Retrovirus_Pol_polyprotein"/>
</dbReference>
<organism evidence="18 19">
    <name type="scientific">Galendromus occidentalis</name>
    <name type="common">western predatory mite</name>
    <dbReference type="NCBI Taxonomy" id="34638"/>
    <lineage>
        <taxon>Eukaryota</taxon>
        <taxon>Metazoa</taxon>
        <taxon>Ecdysozoa</taxon>
        <taxon>Arthropoda</taxon>
        <taxon>Chelicerata</taxon>
        <taxon>Arachnida</taxon>
        <taxon>Acari</taxon>
        <taxon>Parasitiformes</taxon>
        <taxon>Mesostigmata</taxon>
        <taxon>Gamasina</taxon>
        <taxon>Phytoseioidea</taxon>
        <taxon>Phytoseiidae</taxon>
        <taxon>Typhlodrominae</taxon>
        <taxon>Galendromus</taxon>
    </lineage>
</organism>
<evidence type="ECO:0000256" key="13">
    <source>
        <dbReference type="PROSITE-ProRule" id="PRU00047"/>
    </source>
</evidence>
<keyword evidence="2" id="KW-0645">Protease</keyword>
<dbReference type="Gene3D" id="3.10.10.10">
    <property type="entry name" value="HIV Type 1 Reverse Transcriptase, subunit A, domain 1"/>
    <property type="match status" value="1"/>
</dbReference>
<keyword evidence="4" id="KW-0548">Nucleotidyltransferase</keyword>
<evidence type="ECO:0000313" key="18">
    <source>
        <dbReference type="Proteomes" id="UP000694867"/>
    </source>
</evidence>
<keyword evidence="8" id="KW-0378">Hydrolase</keyword>
<evidence type="ECO:0000256" key="14">
    <source>
        <dbReference type="SAM" id="MobiDB-lite"/>
    </source>
</evidence>
<evidence type="ECO:0000256" key="10">
    <source>
        <dbReference type="ARBA" id="ARBA00022908"/>
    </source>
</evidence>
<dbReference type="CDD" id="cd01647">
    <property type="entry name" value="RT_LTR"/>
    <property type="match status" value="1"/>
</dbReference>
<reference evidence="19" key="1">
    <citation type="submission" date="2025-08" db="UniProtKB">
        <authorList>
            <consortium name="RefSeq"/>
        </authorList>
    </citation>
    <scope>IDENTIFICATION</scope>
</reference>
<dbReference type="Pfam" id="PF00665">
    <property type="entry name" value="rve"/>
    <property type="match status" value="1"/>
</dbReference>
<dbReference type="InterPro" id="IPR001969">
    <property type="entry name" value="Aspartic_peptidase_AS"/>
</dbReference>
<protein>
    <recommendedName>
        <fullName evidence="1">RNA-directed DNA polymerase</fullName>
        <ecNumber evidence="1">2.7.7.49</ecNumber>
    </recommendedName>
</protein>
<keyword evidence="9" id="KW-0460">Magnesium</keyword>
<dbReference type="InterPro" id="IPR036875">
    <property type="entry name" value="Znf_CCHC_sf"/>
</dbReference>
<feature type="region of interest" description="Disordered" evidence="14">
    <location>
        <begin position="1"/>
        <end position="20"/>
    </location>
</feature>
<dbReference type="FunFam" id="1.10.340.70:FF:000003">
    <property type="entry name" value="Protein CBG25708"/>
    <property type="match status" value="1"/>
</dbReference>
<dbReference type="Pfam" id="PF17921">
    <property type="entry name" value="Integrase_H2C2"/>
    <property type="match status" value="1"/>
</dbReference>
<proteinExistence type="predicted"/>
<dbReference type="Pfam" id="PF17919">
    <property type="entry name" value="RT_RNaseH_2"/>
    <property type="match status" value="1"/>
</dbReference>
<keyword evidence="13" id="KW-0479">Metal-binding</keyword>
<dbReference type="SUPFAM" id="SSF53098">
    <property type="entry name" value="Ribonuclease H-like"/>
    <property type="match status" value="1"/>
</dbReference>
<dbReference type="InterPro" id="IPR043128">
    <property type="entry name" value="Rev_trsase/Diguanyl_cyclase"/>
</dbReference>
<evidence type="ECO:0000256" key="12">
    <source>
        <dbReference type="ARBA" id="ARBA00023125"/>
    </source>
</evidence>
<feature type="region of interest" description="Disordered" evidence="14">
    <location>
        <begin position="228"/>
        <end position="273"/>
    </location>
</feature>
<evidence type="ECO:0000256" key="7">
    <source>
        <dbReference type="ARBA" id="ARBA00022759"/>
    </source>
</evidence>
<dbReference type="EC" id="2.7.7.49" evidence="1"/>
<dbReference type="Gene3D" id="3.30.70.270">
    <property type="match status" value="2"/>
</dbReference>
<accession>A0AAJ7SHV3</accession>
<keyword evidence="10" id="KW-0229">DNA integration</keyword>
<evidence type="ECO:0000313" key="19">
    <source>
        <dbReference type="RefSeq" id="XP_028968769.1"/>
    </source>
</evidence>
<keyword evidence="5" id="KW-0540">Nuclease</keyword>
<dbReference type="SUPFAM" id="SSF56672">
    <property type="entry name" value="DNA/RNA polymerases"/>
    <property type="match status" value="1"/>
</dbReference>
<dbReference type="InterPro" id="IPR012337">
    <property type="entry name" value="RNaseH-like_sf"/>
</dbReference>
<dbReference type="PROSITE" id="PS50878">
    <property type="entry name" value="RT_POL"/>
    <property type="match status" value="1"/>
</dbReference>
<dbReference type="GO" id="GO:0004519">
    <property type="term" value="F:endonuclease activity"/>
    <property type="evidence" value="ECO:0007669"/>
    <property type="project" value="UniProtKB-KW"/>
</dbReference>
<dbReference type="FunFam" id="3.30.70.270:FF:000063">
    <property type="entry name" value="Zinc knuckle domaincontaining protein"/>
    <property type="match status" value="1"/>
</dbReference>
<keyword evidence="12" id="KW-0238">DNA-binding</keyword>
<dbReference type="SUPFAM" id="SSF57756">
    <property type="entry name" value="Retrovirus zinc finger-like domains"/>
    <property type="match status" value="1"/>
</dbReference>
<feature type="region of interest" description="Disordered" evidence="14">
    <location>
        <begin position="1276"/>
        <end position="1297"/>
    </location>
</feature>
<name>A0AAJ7SHV3_9ACAR</name>